<evidence type="ECO:0000313" key="1">
    <source>
        <dbReference type="EMBL" id="SER34056.1"/>
    </source>
</evidence>
<proteinExistence type="predicted"/>
<accession>A0A1H9NDN7</accession>
<dbReference type="AlphaFoldDB" id="A0A1H9NDN7"/>
<dbReference type="OrthoDB" id="4246543at2"/>
<dbReference type="STRING" id="943816.AN217_10460"/>
<gene>
    <name evidence="1" type="ORF">SAMN05421870_101308</name>
</gene>
<name>A0A1H9NDN7_9ACTN</name>
<reference evidence="2" key="1">
    <citation type="submission" date="2016-10" db="EMBL/GenBank/DDBJ databases">
        <authorList>
            <person name="Varghese N."/>
            <person name="Submissions S."/>
        </authorList>
    </citation>
    <scope>NUCLEOTIDE SEQUENCE [LARGE SCALE GENOMIC DNA]</scope>
    <source>
        <strain evidence="2">CGMCC 4.6825</strain>
    </source>
</reference>
<organism evidence="1 2">
    <name type="scientific">Streptomyces qinglanensis</name>
    <dbReference type="NCBI Taxonomy" id="943816"/>
    <lineage>
        <taxon>Bacteria</taxon>
        <taxon>Bacillati</taxon>
        <taxon>Actinomycetota</taxon>
        <taxon>Actinomycetes</taxon>
        <taxon>Kitasatosporales</taxon>
        <taxon>Streptomycetaceae</taxon>
        <taxon>Streptomyces</taxon>
    </lineage>
</organism>
<dbReference type="EMBL" id="FOGO01000001">
    <property type="protein sequence ID" value="SER34056.1"/>
    <property type="molecule type" value="Genomic_DNA"/>
</dbReference>
<evidence type="ECO:0000313" key="2">
    <source>
        <dbReference type="Proteomes" id="UP000182841"/>
    </source>
</evidence>
<keyword evidence="2" id="KW-1185">Reference proteome</keyword>
<protein>
    <submittedName>
        <fullName evidence="1">Uncharacterized protein</fullName>
    </submittedName>
</protein>
<dbReference type="Proteomes" id="UP000182841">
    <property type="component" value="Unassembled WGS sequence"/>
</dbReference>
<sequence length="64" mass="6926">MSGKDDTAGRGPDRPGAAAELTAFMEAGAFWRLVPEWVPRTGFAEPTPDLLRDVVAGLRRRSQA</sequence>
<dbReference type="RefSeq" id="WP_074998262.1">
    <property type="nucleotide sequence ID" value="NZ_FOGO01000001.1"/>
</dbReference>